<feature type="compositionally biased region" description="Low complexity" evidence="1">
    <location>
        <begin position="223"/>
        <end position="235"/>
    </location>
</feature>
<evidence type="ECO:0000256" key="1">
    <source>
        <dbReference type="SAM" id="MobiDB-lite"/>
    </source>
</evidence>
<dbReference type="PANTHER" id="PTHR21505">
    <property type="entry name" value="MADF DOMAIN-CONTAINING PROTEIN-RELATED"/>
    <property type="match status" value="1"/>
</dbReference>
<comment type="caution">
    <text evidence="3">The sequence shown here is derived from an EMBL/GenBank/DDBJ whole genome shotgun (WGS) entry which is preliminary data.</text>
</comment>
<evidence type="ECO:0000259" key="2">
    <source>
        <dbReference type="PROSITE" id="PS51029"/>
    </source>
</evidence>
<feature type="domain" description="MADF" evidence="2">
    <location>
        <begin position="10"/>
        <end position="99"/>
    </location>
</feature>
<keyword evidence="4" id="KW-1185">Reference proteome</keyword>
<dbReference type="EMBL" id="JH668288">
    <property type="protein sequence ID" value="KAG6441683.1"/>
    <property type="molecule type" value="Genomic_DNA"/>
</dbReference>
<dbReference type="Proteomes" id="UP000791440">
    <property type="component" value="Unassembled WGS sequence"/>
</dbReference>
<organism evidence="3 4">
    <name type="scientific">Manduca sexta</name>
    <name type="common">Tobacco hawkmoth</name>
    <name type="synonym">Tobacco hornworm</name>
    <dbReference type="NCBI Taxonomy" id="7130"/>
    <lineage>
        <taxon>Eukaryota</taxon>
        <taxon>Metazoa</taxon>
        <taxon>Ecdysozoa</taxon>
        <taxon>Arthropoda</taxon>
        <taxon>Hexapoda</taxon>
        <taxon>Insecta</taxon>
        <taxon>Pterygota</taxon>
        <taxon>Neoptera</taxon>
        <taxon>Endopterygota</taxon>
        <taxon>Lepidoptera</taxon>
        <taxon>Glossata</taxon>
        <taxon>Ditrysia</taxon>
        <taxon>Bombycoidea</taxon>
        <taxon>Sphingidae</taxon>
        <taxon>Sphinginae</taxon>
        <taxon>Sphingini</taxon>
        <taxon>Manduca</taxon>
    </lineage>
</organism>
<reference evidence="3" key="1">
    <citation type="journal article" date="2016" name="Insect Biochem. Mol. Biol.">
        <title>Multifaceted biological insights from a draft genome sequence of the tobacco hornworm moth, Manduca sexta.</title>
        <authorList>
            <person name="Kanost M.R."/>
            <person name="Arrese E.L."/>
            <person name="Cao X."/>
            <person name="Chen Y.R."/>
            <person name="Chellapilla S."/>
            <person name="Goldsmith M.R."/>
            <person name="Grosse-Wilde E."/>
            <person name="Heckel D.G."/>
            <person name="Herndon N."/>
            <person name="Jiang H."/>
            <person name="Papanicolaou A."/>
            <person name="Qu J."/>
            <person name="Soulages J.L."/>
            <person name="Vogel H."/>
            <person name="Walters J."/>
            <person name="Waterhouse R.M."/>
            <person name="Ahn S.J."/>
            <person name="Almeida F.C."/>
            <person name="An C."/>
            <person name="Aqrawi P."/>
            <person name="Bretschneider A."/>
            <person name="Bryant W.B."/>
            <person name="Bucks S."/>
            <person name="Chao H."/>
            <person name="Chevignon G."/>
            <person name="Christen J.M."/>
            <person name="Clarke D.F."/>
            <person name="Dittmer N.T."/>
            <person name="Ferguson L.C.F."/>
            <person name="Garavelou S."/>
            <person name="Gordon K.H.J."/>
            <person name="Gunaratna R.T."/>
            <person name="Han Y."/>
            <person name="Hauser F."/>
            <person name="He Y."/>
            <person name="Heidel-Fischer H."/>
            <person name="Hirsh A."/>
            <person name="Hu Y."/>
            <person name="Jiang H."/>
            <person name="Kalra D."/>
            <person name="Klinner C."/>
            <person name="Konig C."/>
            <person name="Kovar C."/>
            <person name="Kroll A.R."/>
            <person name="Kuwar S.S."/>
            <person name="Lee S.L."/>
            <person name="Lehman R."/>
            <person name="Li K."/>
            <person name="Li Z."/>
            <person name="Liang H."/>
            <person name="Lovelace S."/>
            <person name="Lu Z."/>
            <person name="Mansfield J.H."/>
            <person name="McCulloch K.J."/>
            <person name="Mathew T."/>
            <person name="Morton B."/>
            <person name="Muzny D.M."/>
            <person name="Neunemann D."/>
            <person name="Ongeri F."/>
            <person name="Pauchet Y."/>
            <person name="Pu L.L."/>
            <person name="Pyrousis I."/>
            <person name="Rao X.J."/>
            <person name="Redding A."/>
            <person name="Roesel C."/>
            <person name="Sanchez-Gracia A."/>
            <person name="Schaack S."/>
            <person name="Shukla A."/>
            <person name="Tetreau G."/>
            <person name="Wang Y."/>
            <person name="Xiong G.H."/>
            <person name="Traut W."/>
            <person name="Walsh T.K."/>
            <person name="Worley K.C."/>
            <person name="Wu D."/>
            <person name="Wu W."/>
            <person name="Wu Y.Q."/>
            <person name="Zhang X."/>
            <person name="Zou Z."/>
            <person name="Zucker H."/>
            <person name="Briscoe A.D."/>
            <person name="Burmester T."/>
            <person name="Clem R.J."/>
            <person name="Feyereisen R."/>
            <person name="Grimmelikhuijzen C.J.P."/>
            <person name="Hamodrakas S.J."/>
            <person name="Hansson B.S."/>
            <person name="Huguet E."/>
            <person name="Jermiin L.S."/>
            <person name="Lan Q."/>
            <person name="Lehman H.K."/>
            <person name="Lorenzen M."/>
            <person name="Merzendorfer H."/>
            <person name="Michalopoulos I."/>
            <person name="Morton D.B."/>
            <person name="Muthukrishnan S."/>
            <person name="Oakeshott J.G."/>
            <person name="Palmer W."/>
            <person name="Park Y."/>
            <person name="Passarelli A.L."/>
            <person name="Rozas J."/>
            <person name="Schwartz L.M."/>
            <person name="Smith W."/>
            <person name="Southgate A."/>
            <person name="Vilcinskas A."/>
            <person name="Vogt R."/>
            <person name="Wang P."/>
            <person name="Werren J."/>
            <person name="Yu X.Q."/>
            <person name="Zhou J.J."/>
            <person name="Brown S.J."/>
            <person name="Scherer S.E."/>
            <person name="Richards S."/>
            <person name="Blissard G.W."/>
        </authorList>
    </citation>
    <scope>NUCLEOTIDE SEQUENCE</scope>
</reference>
<sequence length="274" mass="31930">MSWNNDVVLEFLELYRREQHLWDPKHPLHRNRSENNDAWLRIQSALSVNFSVVDLKKKKESLMTSFRMHLHKKKKSHDGYCTTWFAYPLMESFLGGKYECDSTNQLEQEFYNAGGYTPQNSNLLEHNTTKIIGVLDRKQSKNISSNVSKGKKGGNSSEYIYPKKQMDSTVNYLQCPTGEKRETDEYELYGQLLAKKLKKLDEHQRDIAMHEIDNIMFRAKMQSGPTPSRSYSSSPSPVPRKLKSPIFIIAQQNNQQYEDENTPYQDHLQTEPPS</sequence>
<name>A0A921YLL3_MANSE</name>
<dbReference type="InterPro" id="IPR006578">
    <property type="entry name" value="MADF-dom"/>
</dbReference>
<protein>
    <recommendedName>
        <fullName evidence="2">MADF domain-containing protein</fullName>
    </recommendedName>
</protein>
<gene>
    <name evidence="3" type="ORF">O3G_MSEX001986</name>
</gene>
<evidence type="ECO:0000313" key="3">
    <source>
        <dbReference type="EMBL" id="KAG6441683.1"/>
    </source>
</evidence>
<dbReference type="SMART" id="SM00595">
    <property type="entry name" value="MADF"/>
    <property type="match status" value="1"/>
</dbReference>
<dbReference type="PANTHER" id="PTHR21505:SF12">
    <property type="entry name" value="MADF DOMAIN-CONTAINING PROTEIN-RELATED"/>
    <property type="match status" value="1"/>
</dbReference>
<dbReference type="AlphaFoldDB" id="A0A921YLL3"/>
<evidence type="ECO:0000313" key="4">
    <source>
        <dbReference type="Proteomes" id="UP000791440"/>
    </source>
</evidence>
<feature type="region of interest" description="Disordered" evidence="1">
    <location>
        <begin position="221"/>
        <end position="274"/>
    </location>
</feature>
<dbReference type="Pfam" id="PF10545">
    <property type="entry name" value="MADF_DNA_bdg"/>
    <property type="match status" value="1"/>
</dbReference>
<proteinExistence type="predicted"/>
<reference evidence="3" key="2">
    <citation type="submission" date="2020-12" db="EMBL/GenBank/DDBJ databases">
        <authorList>
            <person name="Kanost M."/>
        </authorList>
    </citation>
    <scope>NUCLEOTIDE SEQUENCE</scope>
</reference>
<dbReference type="PROSITE" id="PS51029">
    <property type="entry name" value="MADF"/>
    <property type="match status" value="1"/>
</dbReference>
<accession>A0A921YLL3</accession>